<dbReference type="PROSITE" id="PS00108">
    <property type="entry name" value="PROTEIN_KINASE_ST"/>
    <property type="match status" value="1"/>
</dbReference>
<keyword evidence="1" id="KW-0802">TPR repeat</keyword>
<feature type="repeat" description="TPR" evidence="1">
    <location>
        <begin position="419"/>
        <end position="452"/>
    </location>
</feature>
<dbReference type="InterPro" id="IPR008271">
    <property type="entry name" value="Ser/Thr_kinase_AS"/>
</dbReference>
<dbReference type="SUPFAM" id="SSF48452">
    <property type="entry name" value="TPR-like"/>
    <property type="match status" value="2"/>
</dbReference>
<evidence type="ECO:0000313" key="4">
    <source>
        <dbReference type="EMBL" id="KIO23197.1"/>
    </source>
</evidence>
<dbReference type="Pfam" id="PF13424">
    <property type="entry name" value="TPR_12"/>
    <property type="match status" value="3"/>
</dbReference>
<gene>
    <name evidence="4" type="ORF">M407DRAFT_27345</name>
</gene>
<sequence>MDTNENADRDDQVSMPNLTRDPMISYQGAPGLRAKKLTVKERLDRLSKYRIRPVTIRATAEPQETGGGKAEVVRASFKPNKTACQQVGAKKLRFGDNTDKEKTSNEFLHEVEILVGLSHKNIVQLIGFVEDLEHDKAWIVLSWEPNGNVRQFLSSGKWEIPERMSLIQDTFAGLQYLHTRGPPIRHGDLKSLNILVSSSYRAIITDFGSARLLSNADNRGEDHDSSQTPKEVLATTEPVTHPEAAVRIVATANQLTLTGPAWSLRWAPPEVVDGKDHVGLASDIWSAGWVCWEIMTDELPFSELKSAVDITLNIVQQIDRSIPEDTELRHVTALWSLMTDCWKFEPKDRPDINQCYSTVKWMPSIPPVGATPSCTKASSTALLLEMGLMYHWQDNHDTAASLFQRALVSAGHSDDRGRAQALRGLGDVYSAQSKFSEAEECYKRAWNLFISVGDYNGGGHTLCGLGDVFYAQTKDTEAEVCYAQGRDILIRSGNYQGLAHTLRGLGDICCCQSKYSEAEGCYIQARDIYIGIGDVQGQANALQGLGDVYCCQSKHPEAAGCYTQAQDIFARIGDDQGRAHVLRGLGDVYRFQSKYPATEECYFKARDIYDRIGDELGRANSLHSLGDLHREQKRGIKAIEFYAEAGEIYAQIGNCELEDDAFYWLVMCQMSEEFVQSDTSYL</sequence>
<dbReference type="HOGENOM" id="CLU_000288_7_37_1"/>
<dbReference type="SMART" id="SM00028">
    <property type="entry name" value="TPR"/>
    <property type="match status" value="7"/>
</dbReference>
<name>A0A0C3LP40_9AGAM</name>
<dbReference type="Gene3D" id="1.10.510.10">
    <property type="entry name" value="Transferase(Phosphotransferase) domain 1"/>
    <property type="match status" value="1"/>
</dbReference>
<dbReference type="Pfam" id="PF00069">
    <property type="entry name" value="Pkinase"/>
    <property type="match status" value="1"/>
</dbReference>
<reference evidence="5" key="2">
    <citation type="submission" date="2015-01" db="EMBL/GenBank/DDBJ databases">
        <title>Evolutionary Origins and Diversification of the Mycorrhizal Mutualists.</title>
        <authorList>
            <consortium name="DOE Joint Genome Institute"/>
            <consortium name="Mycorrhizal Genomics Consortium"/>
            <person name="Kohler A."/>
            <person name="Kuo A."/>
            <person name="Nagy L.G."/>
            <person name="Floudas D."/>
            <person name="Copeland A."/>
            <person name="Barry K.W."/>
            <person name="Cichocki N."/>
            <person name="Veneault-Fourrey C."/>
            <person name="LaButti K."/>
            <person name="Lindquist E.A."/>
            <person name="Lipzen A."/>
            <person name="Lundell T."/>
            <person name="Morin E."/>
            <person name="Murat C."/>
            <person name="Riley R."/>
            <person name="Ohm R."/>
            <person name="Sun H."/>
            <person name="Tunlid A."/>
            <person name="Henrissat B."/>
            <person name="Grigoriev I.V."/>
            <person name="Hibbett D.S."/>
            <person name="Martin F."/>
        </authorList>
    </citation>
    <scope>NUCLEOTIDE SEQUENCE [LARGE SCALE GENOMIC DNA]</scope>
    <source>
        <strain evidence="5">MUT 4182</strain>
    </source>
</reference>
<dbReference type="InterPro" id="IPR019734">
    <property type="entry name" value="TPR_rpt"/>
</dbReference>
<dbReference type="InterPro" id="IPR000719">
    <property type="entry name" value="Prot_kinase_dom"/>
</dbReference>
<feature type="region of interest" description="Disordered" evidence="2">
    <location>
        <begin position="215"/>
        <end position="234"/>
    </location>
</feature>
<evidence type="ECO:0000256" key="1">
    <source>
        <dbReference type="PROSITE-ProRule" id="PRU00339"/>
    </source>
</evidence>
<dbReference type="PANTHER" id="PTHR10098">
    <property type="entry name" value="RAPSYN-RELATED"/>
    <property type="match status" value="1"/>
</dbReference>
<dbReference type="AlphaFoldDB" id="A0A0C3LP40"/>
<protein>
    <recommendedName>
        <fullName evidence="3">Protein kinase domain-containing protein</fullName>
    </recommendedName>
</protein>
<dbReference type="SMART" id="SM00220">
    <property type="entry name" value="S_TKc"/>
    <property type="match status" value="1"/>
</dbReference>
<evidence type="ECO:0000256" key="2">
    <source>
        <dbReference type="SAM" id="MobiDB-lite"/>
    </source>
</evidence>
<proteinExistence type="predicted"/>
<accession>A0A0C3LP40</accession>
<feature type="region of interest" description="Disordered" evidence="2">
    <location>
        <begin position="1"/>
        <end position="26"/>
    </location>
</feature>
<reference evidence="4 5" key="1">
    <citation type="submission" date="2014-04" db="EMBL/GenBank/DDBJ databases">
        <authorList>
            <consortium name="DOE Joint Genome Institute"/>
            <person name="Kuo A."/>
            <person name="Girlanda M."/>
            <person name="Perotto S."/>
            <person name="Kohler A."/>
            <person name="Nagy L.G."/>
            <person name="Floudas D."/>
            <person name="Copeland A."/>
            <person name="Barry K.W."/>
            <person name="Cichocki N."/>
            <person name="Veneault-Fourrey C."/>
            <person name="LaButti K."/>
            <person name="Lindquist E.A."/>
            <person name="Lipzen A."/>
            <person name="Lundell T."/>
            <person name="Morin E."/>
            <person name="Murat C."/>
            <person name="Sun H."/>
            <person name="Tunlid A."/>
            <person name="Henrissat B."/>
            <person name="Grigoriev I.V."/>
            <person name="Hibbett D.S."/>
            <person name="Martin F."/>
            <person name="Nordberg H.P."/>
            <person name="Cantor M.N."/>
            <person name="Hua S.X."/>
        </authorList>
    </citation>
    <scope>NUCLEOTIDE SEQUENCE [LARGE SCALE GENOMIC DNA]</scope>
    <source>
        <strain evidence="4 5">MUT 4182</strain>
    </source>
</reference>
<dbReference type="STRING" id="1051891.A0A0C3LP40"/>
<dbReference type="InterPro" id="IPR011990">
    <property type="entry name" value="TPR-like_helical_dom_sf"/>
</dbReference>
<feature type="domain" description="Protein kinase" evidence="3">
    <location>
        <begin position="59"/>
        <end position="362"/>
    </location>
</feature>
<evidence type="ECO:0000259" key="3">
    <source>
        <dbReference type="PROSITE" id="PS50011"/>
    </source>
</evidence>
<keyword evidence="5" id="KW-1185">Reference proteome</keyword>
<evidence type="ECO:0000313" key="5">
    <source>
        <dbReference type="Proteomes" id="UP000054248"/>
    </source>
</evidence>
<organism evidence="4 5">
    <name type="scientific">Tulasnella calospora MUT 4182</name>
    <dbReference type="NCBI Taxonomy" id="1051891"/>
    <lineage>
        <taxon>Eukaryota</taxon>
        <taxon>Fungi</taxon>
        <taxon>Dikarya</taxon>
        <taxon>Basidiomycota</taxon>
        <taxon>Agaricomycotina</taxon>
        <taxon>Agaricomycetes</taxon>
        <taxon>Cantharellales</taxon>
        <taxon>Tulasnellaceae</taxon>
        <taxon>Tulasnella</taxon>
    </lineage>
</organism>
<dbReference type="PROSITE" id="PS50005">
    <property type="entry name" value="TPR"/>
    <property type="match status" value="1"/>
</dbReference>
<dbReference type="SUPFAM" id="SSF56112">
    <property type="entry name" value="Protein kinase-like (PK-like)"/>
    <property type="match status" value="1"/>
</dbReference>
<feature type="compositionally biased region" description="Basic and acidic residues" evidence="2">
    <location>
        <begin position="1"/>
        <end position="12"/>
    </location>
</feature>
<dbReference type="GO" id="GO:0004672">
    <property type="term" value="F:protein kinase activity"/>
    <property type="evidence" value="ECO:0007669"/>
    <property type="project" value="InterPro"/>
</dbReference>
<dbReference type="Proteomes" id="UP000054248">
    <property type="component" value="Unassembled WGS sequence"/>
</dbReference>
<dbReference type="Gene3D" id="1.25.40.10">
    <property type="entry name" value="Tetratricopeptide repeat domain"/>
    <property type="match status" value="2"/>
</dbReference>
<dbReference type="PROSITE" id="PS50011">
    <property type="entry name" value="PROTEIN_KINASE_DOM"/>
    <property type="match status" value="1"/>
</dbReference>
<dbReference type="InterPro" id="IPR011009">
    <property type="entry name" value="Kinase-like_dom_sf"/>
</dbReference>
<dbReference type="EMBL" id="KN823091">
    <property type="protein sequence ID" value="KIO23197.1"/>
    <property type="molecule type" value="Genomic_DNA"/>
</dbReference>
<dbReference type="GO" id="GO:0005524">
    <property type="term" value="F:ATP binding"/>
    <property type="evidence" value="ECO:0007669"/>
    <property type="project" value="InterPro"/>
</dbReference>
<dbReference type="OrthoDB" id="431454at2759"/>
<dbReference type="PANTHER" id="PTHR10098:SF106">
    <property type="entry name" value="TETRATRICOPEPTIDE REPEAT PROTEIN 28-LIKE PROTEIN"/>
    <property type="match status" value="1"/>
</dbReference>